<reference evidence="1" key="1">
    <citation type="submission" date="2014-06" db="EMBL/GenBank/DDBJ databases">
        <title>Complete nucleotide sequence of plasmid pLU4 isolated from Lactobacillus reuteri LU4 (KCTC 12397BP).</title>
        <authorList>
            <person name="Kim D.-H."/>
            <person name="Jeon Y.-J."/>
            <person name="Chung M.-J."/>
            <person name="Seo J.-G."/>
            <person name="Ro Y.-T."/>
        </authorList>
    </citation>
    <scope>NUCLEOTIDE SEQUENCE</scope>
    <source>
        <strain evidence="1">LU4</strain>
        <plasmid evidence="1">pLU4</plasmid>
    </source>
</reference>
<name>A0A0D3RM02_LIMRT</name>
<dbReference type="EMBL" id="KM063576">
    <property type="protein sequence ID" value="AJS10518.1"/>
    <property type="molecule type" value="Genomic_DNA"/>
</dbReference>
<protein>
    <submittedName>
        <fullName evidence="1">Uncharacterized protein</fullName>
    </submittedName>
</protein>
<geneLocation type="plasmid" evidence="1">
    <name>pLU4</name>
</geneLocation>
<proteinExistence type="predicted"/>
<dbReference type="AlphaFoldDB" id="A0A0D3RM02"/>
<evidence type="ECO:0000313" key="1">
    <source>
        <dbReference type="EMBL" id="AJS10518.1"/>
    </source>
</evidence>
<keyword evidence="1" id="KW-0614">Plasmid</keyword>
<organism evidence="1">
    <name type="scientific">Limosilactobacillus reuteri</name>
    <name type="common">Lactobacillus reuteri</name>
    <dbReference type="NCBI Taxonomy" id="1598"/>
    <lineage>
        <taxon>Bacteria</taxon>
        <taxon>Bacillati</taxon>
        <taxon>Bacillota</taxon>
        <taxon>Bacilli</taxon>
        <taxon>Lactobacillales</taxon>
        <taxon>Lactobacillaceae</taxon>
        <taxon>Limosilactobacillus</taxon>
    </lineage>
</organism>
<sequence>MKNELEALASELPILTDKSSYKYLSEVAGNGKYIQVAWQKKNAEYLALYGTQSIKLLQIDNSVEFVDAEEG</sequence>
<dbReference type="RefSeq" id="WP_075667763.1">
    <property type="nucleotide sequence ID" value="NZ_KM063576.1"/>
</dbReference>
<accession>A0A0D3RM02</accession>
<gene>
    <name evidence="1" type="ORF">LRELU4_p025</name>
</gene>